<evidence type="ECO:0000256" key="1">
    <source>
        <dbReference type="SAM" id="SignalP"/>
    </source>
</evidence>
<keyword evidence="3" id="KW-1185">Reference proteome</keyword>
<dbReference type="RefSeq" id="WP_078670119.1">
    <property type="nucleotide sequence ID" value="NZ_FUWZ01000002.1"/>
</dbReference>
<name>A0A1T4S1K0_9BACT</name>
<protein>
    <recommendedName>
        <fullName evidence="4">Outer membrane lipoprotein-sorting protein</fullName>
    </recommendedName>
</protein>
<gene>
    <name evidence="2" type="ORF">SAMN04488128_1021677</name>
</gene>
<dbReference type="Gene3D" id="2.50.20.10">
    <property type="entry name" value="Lipoprotein localisation LolA/LolB/LppX"/>
    <property type="match status" value="1"/>
</dbReference>
<proteinExistence type="predicted"/>
<feature type="signal peptide" evidence="1">
    <location>
        <begin position="1"/>
        <end position="22"/>
    </location>
</feature>
<sequence>MRYATIFLLAAGMVTGSIGLQAQTVNEILDKYTAALGGTDKLKAIKTQYTEGEMTLNSQQGLKVPVRKWVKQDEAMRMEFDIRDTKNIQVVRKDAGWQYMPVTTNQNVEEIDPAVRKLMQPQLDVTGELFDIAGKGKKVELAGKETLDGGEVYKLKVTTTEGLNGFAYLDANTFYLVKATNEIDIKGHKAELVTRLSDYRKTVDGYAYPAQVEQTTADSNVKIRVNRVEVNQPMADSLFEKPAAK</sequence>
<evidence type="ECO:0000313" key="3">
    <source>
        <dbReference type="Proteomes" id="UP000190367"/>
    </source>
</evidence>
<keyword evidence="1" id="KW-0732">Signal</keyword>
<evidence type="ECO:0000313" key="2">
    <source>
        <dbReference type="EMBL" id="SKA22124.1"/>
    </source>
</evidence>
<dbReference type="EMBL" id="FUWZ01000002">
    <property type="protein sequence ID" value="SKA22124.1"/>
    <property type="molecule type" value="Genomic_DNA"/>
</dbReference>
<accession>A0A1T4S1K0</accession>
<dbReference type="OrthoDB" id="128937at2"/>
<evidence type="ECO:0008006" key="4">
    <source>
        <dbReference type="Google" id="ProtNLM"/>
    </source>
</evidence>
<dbReference type="STRING" id="634771.SAMN04488128_1021677"/>
<dbReference type="Proteomes" id="UP000190367">
    <property type="component" value="Unassembled WGS sequence"/>
</dbReference>
<dbReference type="AlphaFoldDB" id="A0A1T4S1K0"/>
<organism evidence="2 3">
    <name type="scientific">Chitinophaga eiseniae</name>
    <dbReference type="NCBI Taxonomy" id="634771"/>
    <lineage>
        <taxon>Bacteria</taxon>
        <taxon>Pseudomonadati</taxon>
        <taxon>Bacteroidota</taxon>
        <taxon>Chitinophagia</taxon>
        <taxon>Chitinophagales</taxon>
        <taxon>Chitinophagaceae</taxon>
        <taxon>Chitinophaga</taxon>
    </lineage>
</organism>
<reference evidence="3" key="1">
    <citation type="submission" date="2017-02" db="EMBL/GenBank/DDBJ databases">
        <authorList>
            <person name="Varghese N."/>
            <person name="Submissions S."/>
        </authorList>
    </citation>
    <scope>NUCLEOTIDE SEQUENCE [LARGE SCALE GENOMIC DNA]</scope>
    <source>
        <strain evidence="3">DSM 22224</strain>
    </source>
</reference>
<feature type="chain" id="PRO_5011984273" description="Outer membrane lipoprotein-sorting protein" evidence="1">
    <location>
        <begin position="23"/>
        <end position="245"/>
    </location>
</feature>